<protein>
    <recommendedName>
        <fullName evidence="5">Mucoidy inhibitor A</fullName>
    </recommendedName>
</protein>
<dbReference type="InterPro" id="IPR011935">
    <property type="entry name" value="CHP02231"/>
</dbReference>
<evidence type="ECO:0000313" key="4">
    <source>
        <dbReference type="EMBL" id="KAG5163638.1"/>
    </source>
</evidence>
<evidence type="ECO:0000256" key="1">
    <source>
        <dbReference type="SAM" id="Coils"/>
    </source>
</evidence>
<dbReference type="InterPro" id="IPR025554">
    <property type="entry name" value="DUF4140"/>
</dbReference>
<comment type="caution">
    <text evidence="4">The sequence shown here is derived from an EMBL/GenBank/DDBJ whole genome shotgun (WGS) entry which is preliminary data.</text>
</comment>
<evidence type="ECO:0000259" key="3">
    <source>
        <dbReference type="Pfam" id="PF13600"/>
    </source>
</evidence>
<sequence length="529" mass="58577">MESTITIEASENPIKSVTVFKSSKAEVVRLFYLHLKKGRNKIGIKGLSTDIDAQSVRVSGLRDARLFDVTCTHVDSKAALPHPGSLVENKRALFATKTLLESERNLRKEESKLLLQYGQTLNGEHITHGQMSAFLQSYVDQGRKTLQAISKLEEEIDDVNRRLDILDAQIASKKGSALGQVDIVVVAEEEDSVEMKLTYIVSNVYWTPTYELHATTVNGKPSSFVSLHYQARVSQSTGEDWNSTTLTLSTIASDTVVKRIPELHPIKVRPKFSPQRTSYSNNGLSQMQQSMIYGQQQMQQQFPMQQMDFFDTLTAVPQAMPSSAEGAFEEIGGIGAITERTTVVSETPIAISFSVYGESTIPSDGVEHQVSVAIPLFEATISYLCIPRINPRVFLQCVVKNTSEYRLLPGPVNVIFDDSYVSKTSINDVNTGDTFECTLGDDPSTKVTYLRTAKTTKSNGGAFSEVTNTTVYKTKINIHNKHQFEITDLVVRDIIPTSDDKRASIVLRKPIGLADSKNGDYVDLKDDGL</sequence>
<dbReference type="InterPro" id="IPR037291">
    <property type="entry name" value="DUF4139"/>
</dbReference>
<reference evidence="4" key="1">
    <citation type="submission" date="2021-02" db="EMBL/GenBank/DDBJ databases">
        <title>Psilocybe cubensis genome.</title>
        <authorList>
            <person name="Mckernan K.J."/>
            <person name="Crawford S."/>
            <person name="Trippe A."/>
            <person name="Kane L.T."/>
            <person name="Mclaughlin S."/>
        </authorList>
    </citation>
    <scope>NUCLEOTIDE SEQUENCE [LARGE SCALE GENOMIC DNA]</scope>
    <source>
        <strain evidence="4">MGC-MH-2018</strain>
    </source>
</reference>
<gene>
    <name evidence="4" type="ORF">JR316_011420</name>
</gene>
<organism evidence="4">
    <name type="scientific">Psilocybe cubensis</name>
    <name type="common">Psychedelic mushroom</name>
    <name type="synonym">Stropharia cubensis</name>
    <dbReference type="NCBI Taxonomy" id="181762"/>
    <lineage>
        <taxon>Eukaryota</taxon>
        <taxon>Fungi</taxon>
        <taxon>Dikarya</taxon>
        <taxon>Basidiomycota</taxon>
        <taxon>Agaricomycotina</taxon>
        <taxon>Agaricomycetes</taxon>
        <taxon>Agaricomycetidae</taxon>
        <taxon>Agaricales</taxon>
        <taxon>Agaricineae</taxon>
        <taxon>Strophariaceae</taxon>
        <taxon>Psilocybe</taxon>
    </lineage>
</organism>
<feature type="coiled-coil region" evidence="1">
    <location>
        <begin position="142"/>
        <end position="169"/>
    </location>
</feature>
<dbReference type="PANTHER" id="PTHR31005:SF8">
    <property type="entry name" value="DUF4139 DOMAIN-CONTAINING PROTEIN"/>
    <property type="match status" value="1"/>
</dbReference>
<dbReference type="NCBIfam" id="TIGR02231">
    <property type="entry name" value="mucoidy inhibitor MuiA family protein"/>
    <property type="match status" value="1"/>
</dbReference>
<feature type="domain" description="DUF4139" evidence="2">
    <location>
        <begin position="196"/>
        <end position="510"/>
    </location>
</feature>
<proteinExistence type="predicted"/>
<name>A0A8H8CFG9_PSICU</name>
<keyword evidence="1" id="KW-0175">Coiled coil</keyword>
<dbReference type="Pfam" id="PF13600">
    <property type="entry name" value="DUF4140"/>
    <property type="match status" value="1"/>
</dbReference>
<evidence type="ECO:0000259" key="2">
    <source>
        <dbReference type="Pfam" id="PF13598"/>
    </source>
</evidence>
<accession>A0A8H8CFG9</accession>
<evidence type="ECO:0008006" key="5">
    <source>
        <dbReference type="Google" id="ProtNLM"/>
    </source>
</evidence>
<feature type="domain" description="DUF4140" evidence="3">
    <location>
        <begin position="17"/>
        <end position="113"/>
    </location>
</feature>
<dbReference type="Pfam" id="PF13598">
    <property type="entry name" value="DUF4139"/>
    <property type="match status" value="1"/>
</dbReference>
<dbReference type="EMBL" id="JAFIQS010000014">
    <property type="protein sequence ID" value="KAG5163638.1"/>
    <property type="molecule type" value="Genomic_DNA"/>
</dbReference>
<dbReference type="PANTHER" id="PTHR31005">
    <property type="entry name" value="DUF4139 DOMAIN-CONTAINING PROTEIN"/>
    <property type="match status" value="1"/>
</dbReference>
<dbReference type="OrthoDB" id="10068793at2759"/>
<dbReference type="AlphaFoldDB" id="A0A8H8CFG9"/>